<reference evidence="2 3" key="1">
    <citation type="submission" date="2016-10" db="EMBL/GenBank/DDBJ databases">
        <authorList>
            <person name="de Groot N.N."/>
        </authorList>
    </citation>
    <scope>NUCLEOTIDE SEQUENCE [LARGE SCALE GENOMIC DNA]</scope>
    <source>
        <strain evidence="2 3">DSM 44468</strain>
    </source>
</reference>
<protein>
    <recommendedName>
        <fullName evidence="4">DUF1453 domain-containing protein</fullName>
    </recommendedName>
</protein>
<sequence>MNISELLLYIVILVLVLWRVVYRQLRGSTITIRGLTLIPVILVVLGVANCARVLPQASGREIALLVADLAILLVLGVARAASTRLGLRNGYAFQKGTSLTLVLWLVTVAIRVGFAAAGASLGAAGALTSASVLLSVGLSIGVQNVLIYQRARRRELPIAVRRVAAS</sequence>
<evidence type="ECO:0000313" key="2">
    <source>
        <dbReference type="EMBL" id="SFK37499.1"/>
    </source>
</evidence>
<feature type="transmembrane region" description="Helical" evidence="1">
    <location>
        <begin position="6"/>
        <end position="22"/>
    </location>
</feature>
<proteinExistence type="predicted"/>
<accession>A0A1I3Z1L5</accession>
<evidence type="ECO:0000256" key="1">
    <source>
        <dbReference type="SAM" id="Phobius"/>
    </source>
</evidence>
<gene>
    <name evidence="2" type="ORF">SAMN05421835_11992</name>
</gene>
<name>A0A1I3Z1L5_9PSEU</name>
<dbReference type="Proteomes" id="UP000199025">
    <property type="component" value="Unassembled WGS sequence"/>
</dbReference>
<dbReference type="RefSeq" id="WP_091512888.1">
    <property type="nucleotide sequence ID" value="NZ_CBDQZW010000006.1"/>
</dbReference>
<keyword evidence="1" id="KW-0812">Transmembrane</keyword>
<feature type="transmembrane region" description="Helical" evidence="1">
    <location>
        <begin position="130"/>
        <end position="148"/>
    </location>
</feature>
<feature type="transmembrane region" description="Helical" evidence="1">
    <location>
        <begin position="34"/>
        <end position="55"/>
    </location>
</feature>
<keyword evidence="1" id="KW-1133">Transmembrane helix</keyword>
<organism evidence="2 3">
    <name type="scientific">Amycolatopsis sacchari</name>
    <dbReference type="NCBI Taxonomy" id="115433"/>
    <lineage>
        <taxon>Bacteria</taxon>
        <taxon>Bacillati</taxon>
        <taxon>Actinomycetota</taxon>
        <taxon>Actinomycetes</taxon>
        <taxon>Pseudonocardiales</taxon>
        <taxon>Pseudonocardiaceae</taxon>
        <taxon>Amycolatopsis</taxon>
    </lineage>
</organism>
<evidence type="ECO:0000313" key="3">
    <source>
        <dbReference type="Proteomes" id="UP000199025"/>
    </source>
</evidence>
<feature type="transmembrane region" description="Helical" evidence="1">
    <location>
        <begin position="101"/>
        <end position="124"/>
    </location>
</feature>
<dbReference type="STRING" id="115433.SAMN05421835_11992"/>
<dbReference type="OrthoDB" id="3694610at2"/>
<keyword evidence="1" id="KW-0472">Membrane</keyword>
<dbReference type="AlphaFoldDB" id="A0A1I3Z1L5"/>
<feature type="transmembrane region" description="Helical" evidence="1">
    <location>
        <begin position="61"/>
        <end position="81"/>
    </location>
</feature>
<keyword evidence="3" id="KW-1185">Reference proteome</keyword>
<dbReference type="EMBL" id="FORP01000019">
    <property type="protein sequence ID" value="SFK37499.1"/>
    <property type="molecule type" value="Genomic_DNA"/>
</dbReference>
<evidence type="ECO:0008006" key="4">
    <source>
        <dbReference type="Google" id="ProtNLM"/>
    </source>
</evidence>